<protein>
    <submittedName>
        <fullName evidence="2">Ras1 guanine nucleotide exchange factor</fullName>
    </submittedName>
</protein>
<dbReference type="InterPro" id="IPR023578">
    <property type="entry name" value="Ras_GEF_dom_sf"/>
</dbReference>
<organism evidence="2 3">
    <name type="scientific">Pseudoloma neurophilia</name>
    <dbReference type="NCBI Taxonomy" id="146866"/>
    <lineage>
        <taxon>Eukaryota</taxon>
        <taxon>Fungi</taxon>
        <taxon>Fungi incertae sedis</taxon>
        <taxon>Microsporidia</taxon>
        <taxon>Pseudoloma</taxon>
    </lineage>
</organism>
<dbReference type="InterPro" id="IPR001895">
    <property type="entry name" value="RASGEF_cat_dom"/>
</dbReference>
<accession>A0A0R0M3D1</accession>
<name>A0A0R0M3D1_9MICR</name>
<dbReference type="GO" id="GO:0007264">
    <property type="term" value="P:small GTPase-mediated signal transduction"/>
    <property type="evidence" value="ECO:0007669"/>
    <property type="project" value="InterPro"/>
</dbReference>
<dbReference type="AlphaFoldDB" id="A0A0R0M3D1"/>
<gene>
    <name evidence="2" type="ORF">M153_4810003476</name>
</gene>
<dbReference type="Proteomes" id="UP000051530">
    <property type="component" value="Unassembled WGS sequence"/>
</dbReference>
<evidence type="ECO:0000313" key="2">
    <source>
        <dbReference type="EMBL" id="KRH93935.1"/>
    </source>
</evidence>
<feature type="domain" description="Ras-GEF" evidence="1">
    <location>
        <begin position="80"/>
        <end position="172"/>
    </location>
</feature>
<dbReference type="GO" id="GO:0005085">
    <property type="term" value="F:guanyl-nucleotide exchange factor activity"/>
    <property type="evidence" value="ECO:0007669"/>
    <property type="project" value="InterPro"/>
</dbReference>
<dbReference type="OrthoDB" id="25179at2759"/>
<dbReference type="SUPFAM" id="SSF48366">
    <property type="entry name" value="Ras GEF"/>
    <property type="match status" value="1"/>
</dbReference>
<dbReference type="Pfam" id="PF00617">
    <property type="entry name" value="RasGEF"/>
    <property type="match status" value="1"/>
</dbReference>
<evidence type="ECO:0000313" key="3">
    <source>
        <dbReference type="Proteomes" id="UP000051530"/>
    </source>
</evidence>
<dbReference type="InterPro" id="IPR036964">
    <property type="entry name" value="RASGEF_cat_dom_sf"/>
</dbReference>
<keyword evidence="3" id="KW-1185">Reference proteome</keyword>
<evidence type="ECO:0000259" key="1">
    <source>
        <dbReference type="Pfam" id="PF00617"/>
    </source>
</evidence>
<sequence length="281" mass="32907">MLHNWEKWLFENFDLPKIKIKDKIFQTEVKHRPDLVKKAITWDETVFPESNILLSIKNQFKDSSILYERYDTLNNLDVNEVADTLHQIDLKLYKKILPTELVEYGKNKNSMTDRKVKSSLHFQHILTKNKALSRLTHTNLQSGMKIQFFERVCRKLKRKNNFNSIAAIINGIRVYDDTYSEADEFNFAFNSSKATENSDALILLPFETILSDIALSNQNPQSEEANMFFYGIIRFFIQLQDITPNVDDYLEHGLLKEMLSAIQTTKPSKHRKIKIGCSKFF</sequence>
<dbReference type="Gene3D" id="1.10.840.10">
    <property type="entry name" value="Ras guanine-nucleotide exchange factors catalytic domain"/>
    <property type="match status" value="1"/>
</dbReference>
<dbReference type="VEuPathDB" id="MicrosporidiaDB:M153_4810003476"/>
<dbReference type="EMBL" id="LGUB01000176">
    <property type="protein sequence ID" value="KRH93935.1"/>
    <property type="molecule type" value="Genomic_DNA"/>
</dbReference>
<reference evidence="2 3" key="1">
    <citation type="submission" date="2015-07" db="EMBL/GenBank/DDBJ databases">
        <title>The genome of Pseudoloma neurophilia, a relevant intracellular parasite of the zebrafish.</title>
        <authorList>
            <person name="Ndikumana S."/>
            <person name="Pelin A."/>
            <person name="Sanders J."/>
            <person name="Corradi N."/>
        </authorList>
    </citation>
    <scope>NUCLEOTIDE SEQUENCE [LARGE SCALE GENOMIC DNA]</scope>
    <source>
        <strain evidence="2 3">MK1</strain>
    </source>
</reference>
<proteinExistence type="predicted"/>
<comment type="caution">
    <text evidence="2">The sequence shown here is derived from an EMBL/GenBank/DDBJ whole genome shotgun (WGS) entry which is preliminary data.</text>
</comment>